<reference evidence="4" key="1">
    <citation type="journal article" date="2013" name="G3 (Bethesda)">
        <title>Comparative genomics of a plant-pathogenic fungus, Pyrenophora tritici-repentis, reveals transduplication and the impact of repeat elements on pathogenicity and population divergence.</title>
        <authorList>
            <person name="Manning V.A."/>
            <person name="Pandelova I."/>
            <person name="Dhillon B."/>
            <person name="Wilhelm L.J."/>
            <person name="Goodwin S.B."/>
            <person name="Berlin A.M."/>
            <person name="Figueroa M."/>
            <person name="Freitag M."/>
            <person name="Hane J.K."/>
            <person name="Henrissat B."/>
            <person name="Holman W.H."/>
            <person name="Kodira C.D."/>
            <person name="Martin J."/>
            <person name="Oliver R.P."/>
            <person name="Robbertse B."/>
            <person name="Schackwitz W."/>
            <person name="Schwartz D.C."/>
            <person name="Spatafora J.W."/>
            <person name="Turgeon B.G."/>
            <person name="Yandava C."/>
            <person name="Young S."/>
            <person name="Zhou S."/>
            <person name="Zeng Q."/>
            <person name="Grigoriev I.V."/>
            <person name="Ma L.-J."/>
            <person name="Ciuffetti L.M."/>
        </authorList>
    </citation>
    <scope>NUCLEOTIDE SEQUENCE [LARGE SCALE GENOMIC DNA]</scope>
    <source>
        <strain evidence="4">Pt-1C-BFP</strain>
    </source>
</reference>
<dbReference type="AlphaFoldDB" id="B2WN94"/>
<protein>
    <submittedName>
        <fullName evidence="3">Uncharacterized protein</fullName>
    </submittedName>
</protein>
<evidence type="ECO:0000256" key="2">
    <source>
        <dbReference type="SAM" id="SignalP"/>
    </source>
</evidence>
<name>B2WN94_PYRTR</name>
<keyword evidence="2" id="KW-0732">Signal</keyword>
<feature type="compositionally biased region" description="Polar residues" evidence="1">
    <location>
        <begin position="63"/>
        <end position="76"/>
    </location>
</feature>
<evidence type="ECO:0000256" key="1">
    <source>
        <dbReference type="SAM" id="MobiDB-lite"/>
    </source>
</evidence>
<dbReference type="InParanoid" id="B2WN94"/>
<proteinExistence type="predicted"/>
<feature type="compositionally biased region" description="Polar residues" evidence="1">
    <location>
        <begin position="83"/>
        <end position="93"/>
    </location>
</feature>
<feature type="chain" id="PRO_5002782973" evidence="2">
    <location>
        <begin position="23"/>
        <end position="93"/>
    </location>
</feature>
<gene>
    <name evidence="3" type="ORF">PTRG_11351</name>
</gene>
<evidence type="ECO:0000313" key="3">
    <source>
        <dbReference type="EMBL" id="EDU44401.1"/>
    </source>
</evidence>
<feature type="region of interest" description="Disordered" evidence="1">
    <location>
        <begin position="57"/>
        <end position="93"/>
    </location>
</feature>
<dbReference type="EMBL" id="DS231631">
    <property type="protein sequence ID" value="EDU44401.1"/>
    <property type="molecule type" value="Genomic_DNA"/>
</dbReference>
<organism evidence="3 4">
    <name type="scientific">Pyrenophora tritici-repentis (strain Pt-1C-BFP)</name>
    <name type="common">Wheat tan spot fungus</name>
    <name type="synonym">Drechslera tritici-repentis</name>
    <dbReference type="NCBI Taxonomy" id="426418"/>
    <lineage>
        <taxon>Eukaryota</taxon>
        <taxon>Fungi</taxon>
        <taxon>Dikarya</taxon>
        <taxon>Ascomycota</taxon>
        <taxon>Pezizomycotina</taxon>
        <taxon>Dothideomycetes</taxon>
        <taxon>Pleosporomycetidae</taxon>
        <taxon>Pleosporales</taxon>
        <taxon>Pleosporineae</taxon>
        <taxon>Pleosporaceae</taxon>
        <taxon>Pyrenophora</taxon>
    </lineage>
</organism>
<dbReference type="Proteomes" id="UP000001471">
    <property type="component" value="Unassembled WGS sequence"/>
</dbReference>
<accession>B2WN94</accession>
<feature type="signal peptide" evidence="2">
    <location>
        <begin position="1"/>
        <end position="22"/>
    </location>
</feature>
<sequence>MALTSPWRGKLWVAVSFELLFSVPQELQIVIIGRTDYGHDMRNRANSSQFTLEAIRAHPGLQPQVSTMPSSHSAQSAKGPEATGSQGRGTHQR</sequence>
<evidence type="ECO:0000313" key="4">
    <source>
        <dbReference type="Proteomes" id="UP000001471"/>
    </source>
</evidence>
<dbReference type="HOGENOM" id="CLU_2400796_0_0_1"/>